<gene>
    <name evidence="3" type="ORF">EJN92_20435</name>
</gene>
<dbReference type="PANTHER" id="PTHR12558:SF13">
    <property type="entry name" value="CELL DIVISION CYCLE PROTEIN 27 HOMOLOG"/>
    <property type="match status" value="1"/>
</dbReference>
<dbReference type="InterPro" id="IPR019734">
    <property type="entry name" value="TPR_rpt"/>
</dbReference>
<proteinExistence type="predicted"/>
<keyword evidence="1" id="KW-0802">TPR repeat</keyword>
<evidence type="ECO:0000313" key="3">
    <source>
        <dbReference type="EMBL" id="AZP14157.1"/>
    </source>
</evidence>
<dbReference type="SUPFAM" id="SSF48452">
    <property type="entry name" value="TPR-like"/>
    <property type="match status" value="2"/>
</dbReference>
<dbReference type="PANTHER" id="PTHR12558">
    <property type="entry name" value="CELL DIVISION CYCLE 16,23,27"/>
    <property type="match status" value="1"/>
</dbReference>
<feature type="chain" id="PRO_5018595307" evidence="2">
    <location>
        <begin position="24"/>
        <end position="328"/>
    </location>
</feature>
<organism evidence="3 4">
    <name type="scientific">Undibacterium parvum</name>
    <dbReference type="NCBI Taxonomy" id="401471"/>
    <lineage>
        <taxon>Bacteria</taxon>
        <taxon>Pseudomonadati</taxon>
        <taxon>Pseudomonadota</taxon>
        <taxon>Betaproteobacteria</taxon>
        <taxon>Burkholderiales</taxon>
        <taxon>Oxalobacteraceae</taxon>
        <taxon>Undibacterium</taxon>
    </lineage>
</organism>
<reference evidence="3 4" key="1">
    <citation type="journal article" date="2011" name="Int. J. Syst. Evol. Microbiol.">
        <title>Description of Undibacterium oligocarboniphilum sp. nov., isolated from purified water, and Undibacterium pigrum strain CCUG 49012 as the type strain of Undibacterium parvum sp. nov., and emended descriptions of the genus Undibacterium and the species Undibacterium pigrum.</title>
        <authorList>
            <person name="Eder W."/>
            <person name="Wanner G."/>
            <person name="Ludwig W."/>
            <person name="Busse H.J."/>
            <person name="Ziemke-Kageler F."/>
            <person name="Lang E."/>
        </authorList>
    </citation>
    <scope>NUCLEOTIDE SEQUENCE [LARGE SCALE GENOMIC DNA]</scope>
    <source>
        <strain evidence="3 4">DSM 23061</strain>
    </source>
</reference>
<evidence type="ECO:0000256" key="1">
    <source>
        <dbReference type="PROSITE-ProRule" id="PRU00339"/>
    </source>
</evidence>
<dbReference type="OrthoDB" id="192575at2"/>
<dbReference type="Pfam" id="PF13424">
    <property type="entry name" value="TPR_12"/>
    <property type="match status" value="1"/>
</dbReference>
<name>A0A3Q9BU76_9BURK</name>
<dbReference type="PROSITE" id="PS50005">
    <property type="entry name" value="TPR"/>
    <property type="match status" value="1"/>
</dbReference>
<evidence type="ECO:0000256" key="2">
    <source>
        <dbReference type="SAM" id="SignalP"/>
    </source>
</evidence>
<dbReference type="EMBL" id="CP034464">
    <property type="protein sequence ID" value="AZP14157.1"/>
    <property type="molecule type" value="Genomic_DNA"/>
</dbReference>
<dbReference type="Gene3D" id="1.25.40.10">
    <property type="entry name" value="Tetratricopeptide repeat domain"/>
    <property type="match status" value="2"/>
</dbReference>
<protein>
    <submittedName>
        <fullName evidence="3">Tetratricopeptide repeat protein</fullName>
    </submittedName>
</protein>
<dbReference type="SMART" id="SM00028">
    <property type="entry name" value="TPR"/>
    <property type="match status" value="2"/>
</dbReference>
<feature type="repeat" description="TPR" evidence="1">
    <location>
        <begin position="278"/>
        <end position="311"/>
    </location>
</feature>
<dbReference type="AlphaFoldDB" id="A0A3Q9BU76"/>
<keyword evidence="4" id="KW-1185">Reference proteome</keyword>
<dbReference type="Proteomes" id="UP000275663">
    <property type="component" value="Chromosome"/>
</dbReference>
<accession>A0A3Q9BU76</accession>
<dbReference type="InterPro" id="IPR011990">
    <property type="entry name" value="TPR-like_helical_dom_sf"/>
</dbReference>
<sequence>MKHTVICSAIGLFALSCAAPLFAHDYTGLIRAEKFTEVERLVNAKLAQDPINHDALIAKVELIIGTGGERIDEAIKLAEQCVASHPKESDCQESLGVAMGTKAMSAGIMSALGSISKIRDAFKRAVELDPKSLSARFLLLQFYTQTPSFVGGSTSKAKEVLADTAKFNLEAGKLMQGFLELADEQPGKAEAIALAANVGTNEALRDNQREILLGVASDYLKNKKYADSERVFRAMQQRFPESEIGSYGLGRCEQEQGKHQAAVALFEKASSITPTPRARVQYRLGVSQQALGEKAKALISYEKALAAKPGLNKKLAEEAQDKIKALKS</sequence>
<evidence type="ECO:0000313" key="4">
    <source>
        <dbReference type="Proteomes" id="UP000275663"/>
    </source>
</evidence>
<feature type="signal peptide" evidence="2">
    <location>
        <begin position="1"/>
        <end position="23"/>
    </location>
</feature>
<dbReference type="KEGG" id="upv:EJN92_20435"/>
<dbReference type="PROSITE" id="PS51257">
    <property type="entry name" value="PROKAR_LIPOPROTEIN"/>
    <property type="match status" value="1"/>
</dbReference>
<dbReference type="RefSeq" id="WP_126129518.1">
    <property type="nucleotide sequence ID" value="NZ_CP034464.1"/>
</dbReference>
<keyword evidence="2" id="KW-0732">Signal</keyword>